<name>A0ABU3BJ69_9FLAO</name>
<protein>
    <recommendedName>
        <fullName evidence="4">ATP synthase F0 subunit 8</fullName>
    </recommendedName>
</protein>
<evidence type="ECO:0000256" key="1">
    <source>
        <dbReference type="SAM" id="Phobius"/>
    </source>
</evidence>
<comment type="caution">
    <text evidence="2">The sequence shown here is derived from an EMBL/GenBank/DDBJ whole genome shotgun (WGS) entry which is preliminary data.</text>
</comment>
<keyword evidence="1" id="KW-0472">Membrane</keyword>
<evidence type="ECO:0008006" key="4">
    <source>
        <dbReference type="Google" id="ProtNLM"/>
    </source>
</evidence>
<keyword evidence="1" id="KW-1133">Transmembrane helix</keyword>
<organism evidence="2 3">
    <name type="scientific">Croceitalea vernalis</name>
    <dbReference type="NCBI Taxonomy" id="3075599"/>
    <lineage>
        <taxon>Bacteria</taxon>
        <taxon>Pseudomonadati</taxon>
        <taxon>Bacteroidota</taxon>
        <taxon>Flavobacteriia</taxon>
        <taxon>Flavobacteriales</taxon>
        <taxon>Flavobacteriaceae</taxon>
        <taxon>Croceitalea</taxon>
    </lineage>
</organism>
<sequence>MISFFFIFFSLLAMNILFLILSSKGILDRFKKPLMKTSETPIAKLFPTEYSETKYKKAV</sequence>
<dbReference type="RefSeq" id="WP_311388068.1">
    <property type="nucleotide sequence ID" value="NZ_JAVRHU010000003.1"/>
</dbReference>
<evidence type="ECO:0000313" key="3">
    <source>
        <dbReference type="Proteomes" id="UP001250662"/>
    </source>
</evidence>
<reference evidence="2 3" key="1">
    <citation type="submission" date="2023-09" db="EMBL/GenBank/DDBJ databases">
        <authorList>
            <person name="Rey-Velasco X."/>
        </authorList>
    </citation>
    <scope>NUCLEOTIDE SEQUENCE [LARGE SCALE GENOMIC DNA]</scope>
    <source>
        <strain evidence="2 3">P007</strain>
    </source>
</reference>
<dbReference type="Proteomes" id="UP001250662">
    <property type="component" value="Unassembled WGS sequence"/>
</dbReference>
<dbReference type="EMBL" id="JAVRHU010000003">
    <property type="protein sequence ID" value="MDT0622196.1"/>
    <property type="molecule type" value="Genomic_DNA"/>
</dbReference>
<proteinExistence type="predicted"/>
<keyword evidence="1" id="KW-0812">Transmembrane</keyword>
<accession>A0ABU3BJ69</accession>
<gene>
    <name evidence="2" type="ORF">RM520_11205</name>
</gene>
<keyword evidence="3" id="KW-1185">Reference proteome</keyword>
<feature type="transmembrane region" description="Helical" evidence="1">
    <location>
        <begin position="6"/>
        <end position="27"/>
    </location>
</feature>
<evidence type="ECO:0000313" key="2">
    <source>
        <dbReference type="EMBL" id="MDT0622196.1"/>
    </source>
</evidence>